<dbReference type="OrthoDB" id="5135119at2759"/>
<dbReference type="GO" id="GO:1990904">
    <property type="term" value="C:ribonucleoprotein complex"/>
    <property type="evidence" value="ECO:0007669"/>
    <property type="project" value="TreeGrafter"/>
</dbReference>
<comment type="similarity">
    <text evidence="1">Belongs to the PIH1 family.</text>
</comment>
<evidence type="ECO:0000259" key="3">
    <source>
        <dbReference type="Pfam" id="PF08190"/>
    </source>
</evidence>
<dbReference type="EMBL" id="ML170160">
    <property type="protein sequence ID" value="TDL26793.1"/>
    <property type="molecule type" value="Genomic_DNA"/>
</dbReference>
<dbReference type="GO" id="GO:0005737">
    <property type="term" value="C:cytoplasm"/>
    <property type="evidence" value="ECO:0007669"/>
    <property type="project" value="TreeGrafter"/>
</dbReference>
<reference evidence="4 5" key="1">
    <citation type="submission" date="2018-06" db="EMBL/GenBank/DDBJ databases">
        <title>A transcriptomic atlas of mushroom development highlights an independent origin of complex multicellularity.</title>
        <authorList>
            <consortium name="DOE Joint Genome Institute"/>
            <person name="Krizsan K."/>
            <person name="Almasi E."/>
            <person name="Merenyi Z."/>
            <person name="Sahu N."/>
            <person name="Viragh M."/>
            <person name="Koszo T."/>
            <person name="Mondo S."/>
            <person name="Kiss B."/>
            <person name="Balint B."/>
            <person name="Kues U."/>
            <person name="Barry K."/>
            <person name="Hegedus J.C."/>
            <person name="Henrissat B."/>
            <person name="Johnson J."/>
            <person name="Lipzen A."/>
            <person name="Ohm R."/>
            <person name="Nagy I."/>
            <person name="Pangilinan J."/>
            <person name="Yan J."/>
            <person name="Xiong Y."/>
            <person name="Grigoriev I.V."/>
            <person name="Hibbett D.S."/>
            <person name="Nagy L.G."/>
        </authorList>
    </citation>
    <scope>NUCLEOTIDE SEQUENCE [LARGE SCALE GENOMIC DNA]</scope>
    <source>
        <strain evidence="4 5">SZMC22713</strain>
    </source>
</reference>
<dbReference type="PANTHER" id="PTHR22997">
    <property type="entry name" value="PIH1 DOMAIN-CONTAINING PROTEIN 1"/>
    <property type="match status" value="1"/>
</dbReference>
<dbReference type="AlphaFoldDB" id="A0A4Y7QGH8"/>
<feature type="compositionally biased region" description="Polar residues" evidence="2">
    <location>
        <begin position="28"/>
        <end position="58"/>
    </location>
</feature>
<evidence type="ECO:0000313" key="4">
    <source>
        <dbReference type="EMBL" id="TDL26793.1"/>
    </source>
</evidence>
<dbReference type="Pfam" id="PF08190">
    <property type="entry name" value="PIH1"/>
    <property type="match status" value="1"/>
</dbReference>
<accession>A0A4Y7QGH8</accession>
<organism evidence="4 5">
    <name type="scientific">Rickenella mellea</name>
    <dbReference type="NCBI Taxonomy" id="50990"/>
    <lineage>
        <taxon>Eukaryota</taxon>
        <taxon>Fungi</taxon>
        <taxon>Dikarya</taxon>
        <taxon>Basidiomycota</taxon>
        <taxon>Agaricomycotina</taxon>
        <taxon>Agaricomycetes</taxon>
        <taxon>Hymenochaetales</taxon>
        <taxon>Rickenellaceae</taxon>
        <taxon>Rickenella</taxon>
    </lineage>
</organism>
<protein>
    <recommendedName>
        <fullName evidence="3">PIH1 N-terminal domain-containing protein</fullName>
    </recommendedName>
</protein>
<dbReference type="GO" id="GO:0097255">
    <property type="term" value="C:R2TP complex"/>
    <property type="evidence" value="ECO:0007669"/>
    <property type="project" value="TreeGrafter"/>
</dbReference>
<dbReference type="VEuPathDB" id="FungiDB:BD410DRAFT_782854"/>
<dbReference type="InterPro" id="IPR012981">
    <property type="entry name" value="PIH1_N"/>
</dbReference>
<proteinExistence type="inferred from homology"/>
<evidence type="ECO:0000256" key="2">
    <source>
        <dbReference type="SAM" id="MobiDB-lite"/>
    </source>
</evidence>
<dbReference type="InterPro" id="IPR050734">
    <property type="entry name" value="PIH1/Kintoun_subfamily"/>
</dbReference>
<evidence type="ECO:0000256" key="1">
    <source>
        <dbReference type="ARBA" id="ARBA00008511"/>
    </source>
</evidence>
<keyword evidence="5" id="KW-1185">Reference proteome</keyword>
<name>A0A4Y7QGH8_9AGAM</name>
<feature type="domain" description="PIH1 N-terminal" evidence="3">
    <location>
        <begin position="74"/>
        <end position="202"/>
    </location>
</feature>
<dbReference type="GO" id="GO:0000492">
    <property type="term" value="P:box C/D snoRNP assembly"/>
    <property type="evidence" value="ECO:0007669"/>
    <property type="project" value="TreeGrafter"/>
</dbReference>
<feature type="region of interest" description="Disordered" evidence="2">
    <location>
        <begin position="234"/>
        <end position="264"/>
    </location>
</feature>
<dbReference type="STRING" id="50990.A0A4Y7QGH8"/>
<gene>
    <name evidence="4" type="ORF">BD410DRAFT_782854</name>
</gene>
<dbReference type="GO" id="GO:0006364">
    <property type="term" value="P:rRNA processing"/>
    <property type="evidence" value="ECO:0007669"/>
    <property type="project" value="TreeGrafter"/>
</dbReference>
<dbReference type="PANTHER" id="PTHR22997:SF0">
    <property type="entry name" value="PIH1 DOMAIN-CONTAINING PROTEIN 1"/>
    <property type="match status" value="1"/>
</dbReference>
<feature type="compositionally biased region" description="Low complexity" evidence="2">
    <location>
        <begin position="1"/>
        <end position="23"/>
    </location>
</feature>
<feature type="compositionally biased region" description="Polar residues" evidence="2">
    <location>
        <begin position="252"/>
        <end position="263"/>
    </location>
</feature>
<evidence type="ECO:0000313" key="5">
    <source>
        <dbReference type="Proteomes" id="UP000294933"/>
    </source>
</evidence>
<dbReference type="Proteomes" id="UP000294933">
    <property type="component" value="Unassembled WGS sequence"/>
</dbReference>
<feature type="region of interest" description="Disordered" evidence="2">
    <location>
        <begin position="1"/>
        <end position="64"/>
    </location>
</feature>
<sequence length="409" mass="44414">MSSWGFSNASASSSSTRVTLSPSPGFTVKSSTTDSAVYTLSTPDQSVQPPSTASSSKNLLEPTTPKSPVLLIPKGIKTFLNIAWDKNVPAPPPASEDAIRRAMMGEDIEAALTENGKDGVYIVPVIVSEPREDKDKSGNPSIVFDCIFNSSLKSRATKDPEYRTYLIELALEHVEEKAKITLSRQISTPKIASKGKLDPRTVLIPNSLLSSGPASSTAARKILVEELPASTKGSVKGKEKEVHQPKSILRSKPSQSSVTNGKSATKPLIEELGDPLDNSSHEKIKLGQVPRWRWAKDGDRIVITIEVPRLTHAMHSSSTLDVETRRVLFDILGIYTLDIDLSLPDSEIGKIHSDVGNRGPGISSSDMEALKIKGHNAGEALRLKRSRDFDVENARAEWRVAEGHVVLWV</sequence>